<sequence>MASTELMELGGAITQSSTAREHDQPVAEQRAEALLERVEDMIHRRELA</sequence>
<gene>
    <name evidence="2" type="ORF">F4559_006408</name>
</gene>
<comment type="caution">
    <text evidence="2">The sequence shown here is derived from an EMBL/GenBank/DDBJ whole genome shotgun (WGS) entry which is preliminary data.</text>
</comment>
<evidence type="ECO:0000256" key="1">
    <source>
        <dbReference type="SAM" id="MobiDB-lite"/>
    </source>
</evidence>
<dbReference type="Proteomes" id="UP000542674">
    <property type="component" value="Unassembled WGS sequence"/>
</dbReference>
<dbReference type="RefSeq" id="WP_246445374.1">
    <property type="nucleotide sequence ID" value="NZ_JACHJS010000001.1"/>
</dbReference>
<proteinExistence type="predicted"/>
<protein>
    <submittedName>
        <fullName evidence="2">Uncharacterized protein</fullName>
    </submittedName>
</protein>
<reference evidence="2 3" key="1">
    <citation type="submission" date="2020-08" db="EMBL/GenBank/DDBJ databases">
        <title>Sequencing the genomes of 1000 actinobacteria strains.</title>
        <authorList>
            <person name="Klenk H.-P."/>
        </authorList>
    </citation>
    <scope>NUCLEOTIDE SEQUENCE [LARGE SCALE GENOMIC DNA]</scope>
    <source>
        <strain evidence="2 3">DSM 45084</strain>
    </source>
</reference>
<dbReference type="EMBL" id="JACHJS010000001">
    <property type="protein sequence ID" value="MBB4969049.1"/>
    <property type="molecule type" value="Genomic_DNA"/>
</dbReference>
<name>A0A7W7WYZ8_9PSEU</name>
<evidence type="ECO:0000313" key="2">
    <source>
        <dbReference type="EMBL" id="MBB4969049.1"/>
    </source>
</evidence>
<dbReference type="AlphaFoldDB" id="A0A7W7WYZ8"/>
<evidence type="ECO:0000313" key="3">
    <source>
        <dbReference type="Proteomes" id="UP000542674"/>
    </source>
</evidence>
<organism evidence="2 3">
    <name type="scientific">Saccharothrix violaceirubra</name>
    <dbReference type="NCBI Taxonomy" id="413306"/>
    <lineage>
        <taxon>Bacteria</taxon>
        <taxon>Bacillati</taxon>
        <taxon>Actinomycetota</taxon>
        <taxon>Actinomycetes</taxon>
        <taxon>Pseudonocardiales</taxon>
        <taxon>Pseudonocardiaceae</taxon>
        <taxon>Saccharothrix</taxon>
    </lineage>
</organism>
<accession>A0A7W7WYZ8</accession>
<keyword evidence="3" id="KW-1185">Reference proteome</keyword>
<feature type="region of interest" description="Disordered" evidence="1">
    <location>
        <begin position="1"/>
        <end position="25"/>
    </location>
</feature>